<dbReference type="Proteomes" id="UP000030013">
    <property type="component" value="Unassembled WGS sequence"/>
</dbReference>
<dbReference type="AlphaFoldDB" id="A0A0A0JZS5"/>
<evidence type="ECO:0000313" key="1">
    <source>
        <dbReference type="EMBL" id="KGN41562.1"/>
    </source>
</evidence>
<name>A0A0A0JZS5_9MICO</name>
<dbReference type="SUPFAM" id="SSF55298">
    <property type="entry name" value="YjgF-like"/>
    <property type="match status" value="1"/>
</dbReference>
<sequence length="167" mass="17340">MSSQSAEGRRRDARERLERLGLQLRDPLVSKGLYLSVRRHAGLLWVSGHTGRGPAGLHVSGVVGADVTLAEAKDDARRAALNLLAAVDGSRELDAGLGDVGGVLHMRVYVRSTPDFADHPAVADAASSLLREVLGPEVGDHARTAVGVASLPGGAPVELEAVLACAD</sequence>
<dbReference type="eggNOG" id="COG0251">
    <property type="taxonomic scope" value="Bacteria"/>
</dbReference>
<dbReference type="Pfam" id="PF01042">
    <property type="entry name" value="Ribonuc_L-PSP"/>
    <property type="match status" value="1"/>
</dbReference>
<organism evidence="1 2">
    <name type="scientific">Knoellia aerolata DSM 18566</name>
    <dbReference type="NCBI Taxonomy" id="1385519"/>
    <lineage>
        <taxon>Bacteria</taxon>
        <taxon>Bacillati</taxon>
        <taxon>Actinomycetota</taxon>
        <taxon>Actinomycetes</taxon>
        <taxon>Micrococcales</taxon>
        <taxon>Intrasporangiaceae</taxon>
        <taxon>Knoellia</taxon>
    </lineage>
</organism>
<dbReference type="Gene3D" id="3.30.1330.40">
    <property type="entry name" value="RutC-like"/>
    <property type="match status" value="1"/>
</dbReference>
<comment type="caution">
    <text evidence="1">The sequence shown here is derived from an EMBL/GenBank/DDBJ whole genome shotgun (WGS) entry which is preliminary data.</text>
</comment>
<keyword evidence="2" id="KW-1185">Reference proteome</keyword>
<dbReference type="EMBL" id="AVPL01000015">
    <property type="protein sequence ID" value="KGN41562.1"/>
    <property type="molecule type" value="Genomic_DNA"/>
</dbReference>
<dbReference type="PANTHER" id="PTHR43760">
    <property type="entry name" value="ENDORIBONUCLEASE-RELATED"/>
    <property type="match status" value="1"/>
</dbReference>
<accession>A0A0A0JZS5</accession>
<dbReference type="InterPro" id="IPR013813">
    <property type="entry name" value="Endoribo_LPSP/chorism_mut-like"/>
</dbReference>
<proteinExistence type="predicted"/>
<reference evidence="1 2" key="1">
    <citation type="submission" date="2013-08" db="EMBL/GenBank/DDBJ databases">
        <title>The genome sequence of Knoellia aerolata.</title>
        <authorList>
            <person name="Zhu W."/>
            <person name="Wang G."/>
        </authorList>
    </citation>
    <scope>NUCLEOTIDE SEQUENCE [LARGE SCALE GENOMIC DNA]</scope>
    <source>
        <strain evidence="1 2">DSM 18566</strain>
    </source>
</reference>
<dbReference type="PANTHER" id="PTHR43760:SF1">
    <property type="entry name" value="ENDORIBONUCLEASE L-PSP_CHORISMATE MUTASE-LIKE DOMAIN-CONTAINING PROTEIN"/>
    <property type="match status" value="1"/>
</dbReference>
<dbReference type="InterPro" id="IPR006175">
    <property type="entry name" value="YjgF/YER057c/UK114"/>
</dbReference>
<gene>
    <name evidence="1" type="ORF">N801_18225</name>
</gene>
<protein>
    <submittedName>
        <fullName evidence="1">LysR family transcriptional regulator</fullName>
    </submittedName>
</protein>
<evidence type="ECO:0000313" key="2">
    <source>
        <dbReference type="Proteomes" id="UP000030013"/>
    </source>
</evidence>
<dbReference type="InterPro" id="IPR035959">
    <property type="entry name" value="RutC-like_sf"/>
</dbReference>
<dbReference type="CDD" id="cd02199">
    <property type="entry name" value="YjgF_YER057c_UK114_like_1"/>
    <property type="match status" value="1"/>
</dbReference>
<dbReference type="OrthoDB" id="4548938at2"/>
<dbReference type="STRING" id="1385519.N801_18225"/>